<comment type="caution">
    <text evidence="1">The sequence shown here is derived from an EMBL/GenBank/DDBJ whole genome shotgun (WGS) entry which is preliminary data.</text>
</comment>
<reference evidence="1 2" key="1">
    <citation type="submission" date="2019-03" db="EMBL/GenBank/DDBJ databases">
        <title>Single cell metagenomics reveals metabolic interactions within the superorganism composed of flagellate Streblomastix strix and complex community of Bacteroidetes bacteria on its surface.</title>
        <authorList>
            <person name="Treitli S.C."/>
            <person name="Kolisko M."/>
            <person name="Husnik F."/>
            <person name="Keeling P."/>
            <person name="Hampl V."/>
        </authorList>
    </citation>
    <scope>NUCLEOTIDE SEQUENCE [LARGE SCALE GENOMIC DNA]</scope>
    <source>
        <strain evidence="1">ST1C</strain>
    </source>
</reference>
<organism evidence="1 2">
    <name type="scientific">Streblomastix strix</name>
    <dbReference type="NCBI Taxonomy" id="222440"/>
    <lineage>
        <taxon>Eukaryota</taxon>
        <taxon>Metamonada</taxon>
        <taxon>Preaxostyla</taxon>
        <taxon>Oxymonadida</taxon>
        <taxon>Streblomastigidae</taxon>
        <taxon>Streblomastix</taxon>
    </lineage>
</organism>
<dbReference type="EMBL" id="SNRW01018938">
    <property type="protein sequence ID" value="KAA6366857.1"/>
    <property type="molecule type" value="Genomic_DNA"/>
</dbReference>
<dbReference type="AlphaFoldDB" id="A0A5J4U8I4"/>
<protein>
    <submittedName>
        <fullName evidence="1">Uncharacterized protein</fullName>
    </submittedName>
</protein>
<name>A0A5J4U8I4_9EUKA</name>
<dbReference type="Proteomes" id="UP000324800">
    <property type="component" value="Unassembled WGS sequence"/>
</dbReference>
<proteinExistence type="predicted"/>
<evidence type="ECO:0000313" key="2">
    <source>
        <dbReference type="Proteomes" id="UP000324800"/>
    </source>
</evidence>
<accession>A0A5J4U8I4</accession>
<gene>
    <name evidence="1" type="ORF">EZS28_037616</name>
</gene>
<evidence type="ECO:0000313" key="1">
    <source>
        <dbReference type="EMBL" id="KAA6366857.1"/>
    </source>
</evidence>
<sequence length="140" mass="15849">MQLAQQLKTLPQTAPRESQTPSDTSKLALKDFFISSIKFVDQLIPPLDALQYLGFDPCGDLKWVQRERIRFLHQSEDGSGISVVQPLNNFSFAIFNVVAFYGLTRSSNLLTLRAETHLSDDIKSFLFIDVIICGRHFISN</sequence>